<comment type="caution">
    <text evidence="2">The sequence shown here is derived from an EMBL/GenBank/DDBJ whole genome shotgun (WGS) entry which is preliminary data.</text>
</comment>
<evidence type="ECO:0000313" key="2">
    <source>
        <dbReference type="EMBL" id="KAA8574280.1"/>
    </source>
</evidence>
<evidence type="ECO:0000313" key="3">
    <source>
        <dbReference type="Proteomes" id="UP000322873"/>
    </source>
</evidence>
<dbReference type="Proteomes" id="UP000322873">
    <property type="component" value="Unassembled WGS sequence"/>
</dbReference>
<keyword evidence="3" id="KW-1185">Reference proteome</keyword>
<dbReference type="AlphaFoldDB" id="A0A5M9K051"/>
<organism evidence="2 3">
    <name type="scientific">Monilinia fructicola</name>
    <name type="common">Brown rot fungus</name>
    <name type="synonym">Ciboria fructicola</name>
    <dbReference type="NCBI Taxonomy" id="38448"/>
    <lineage>
        <taxon>Eukaryota</taxon>
        <taxon>Fungi</taxon>
        <taxon>Dikarya</taxon>
        <taxon>Ascomycota</taxon>
        <taxon>Pezizomycotina</taxon>
        <taxon>Leotiomycetes</taxon>
        <taxon>Helotiales</taxon>
        <taxon>Sclerotiniaceae</taxon>
        <taxon>Monilinia</taxon>
    </lineage>
</organism>
<sequence length="67" mass="7771">MVTSAIFNLSWVCVSSLKWALSYFMSFNCSLVGRNGNEQGHRPIYLETYALWLAGIMNSPFWFDSRR</sequence>
<dbReference type="EMBL" id="VICG01000003">
    <property type="protein sequence ID" value="KAA8574280.1"/>
    <property type="molecule type" value="Genomic_DNA"/>
</dbReference>
<feature type="chain" id="PRO_5024362410" evidence="1">
    <location>
        <begin position="17"/>
        <end position="67"/>
    </location>
</feature>
<protein>
    <submittedName>
        <fullName evidence="2">Uncharacterized protein</fullName>
    </submittedName>
</protein>
<reference evidence="2 3" key="1">
    <citation type="submission" date="2019-06" db="EMBL/GenBank/DDBJ databases">
        <title>Genome Sequence of the Brown Rot Fungal Pathogen Monilinia fructicola.</title>
        <authorList>
            <person name="De Miccolis Angelini R.M."/>
            <person name="Landi L."/>
            <person name="Abate D."/>
            <person name="Pollastro S."/>
            <person name="Romanazzi G."/>
            <person name="Faretra F."/>
        </authorList>
    </citation>
    <scope>NUCLEOTIDE SEQUENCE [LARGE SCALE GENOMIC DNA]</scope>
    <source>
        <strain evidence="2 3">Mfrc123</strain>
    </source>
</reference>
<gene>
    <name evidence="2" type="ORF">EYC84_005775</name>
</gene>
<feature type="signal peptide" evidence="1">
    <location>
        <begin position="1"/>
        <end position="16"/>
    </location>
</feature>
<accession>A0A5M9K051</accession>
<keyword evidence="1" id="KW-0732">Signal</keyword>
<proteinExistence type="predicted"/>
<evidence type="ECO:0000256" key="1">
    <source>
        <dbReference type="SAM" id="SignalP"/>
    </source>
</evidence>
<name>A0A5M9K051_MONFR</name>